<comment type="caution">
    <text evidence="4">The sequence shown here is derived from an EMBL/GenBank/DDBJ whole genome shotgun (WGS) entry which is preliminary data.</text>
</comment>
<dbReference type="OrthoDB" id="9803035at2"/>
<dbReference type="SUPFAM" id="SSF69593">
    <property type="entry name" value="Glycerol-3-phosphate (1)-acyltransferase"/>
    <property type="match status" value="1"/>
</dbReference>
<name>A0A3A9APZ1_9FIRM</name>
<accession>A0A3A9APZ1</accession>
<keyword evidence="5" id="KW-1185">Reference proteome</keyword>
<evidence type="ECO:0000256" key="2">
    <source>
        <dbReference type="ARBA" id="ARBA00023315"/>
    </source>
</evidence>
<dbReference type="Pfam" id="PF01553">
    <property type="entry name" value="Acyltransferase"/>
    <property type="match status" value="1"/>
</dbReference>
<protein>
    <submittedName>
        <fullName evidence="4">1-acyl-sn-glycerol-3-phosphate acyltransferase</fullName>
    </submittedName>
</protein>
<dbReference type="GO" id="GO:0003841">
    <property type="term" value="F:1-acylglycerol-3-phosphate O-acyltransferase activity"/>
    <property type="evidence" value="ECO:0007669"/>
    <property type="project" value="TreeGrafter"/>
</dbReference>
<dbReference type="AlphaFoldDB" id="A0A3A9APZ1"/>
<dbReference type="PANTHER" id="PTHR10434:SF66">
    <property type="entry name" value="PHOSPHOLIPID_GLYCEROL ACYLTRANSFERASE DOMAIN-CONTAINING PROTEIN"/>
    <property type="match status" value="1"/>
</dbReference>
<gene>
    <name evidence="4" type="ORF">D7V94_04935</name>
</gene>
<dbReference type="GO" id="GO:0006654">
    <property type="term" value="P:phosphatidic acid biosynthetic process"/>
    <property type="evidence" value="ECO:0007669"/>
    <property type="project" value="TreeGrafter"/>
</dbReference>
<dbReference type="SMART" id="SM00563">
    <property type="entry name" value="PlsC"/>
    <property type="match status" value="1"/>
</dbReference>
<dbReference type="RefSeq" id="WP_120467410.1">
    <property type="nucleotide sequence ID" value="NZ_RAYQ01000003.1"/>
</dbReference>
<keyword evidence="1 4" id="KW-0808">Transferase</keyword>
<dbReference type="PANTHER" id="PTHR10434">
    <property type="entry name" value="1-ACYL-SN-GLYCEROL-3-PHOSPHATE ACYLTRANSFERASE"/>
    <property type="match status" value="1"/>
</dbReference>
<organism evidence="4 5">
    <name type="scientific">Parablautia intestinalis</name>
    <dbReference type="NCBI Taxonomy" id="2320100"/>
    <lineage>
        <taxon>Bacteria</taxon>
        <taxon>Bacillati</taxon>
        <taxon>Bacillota</taxon>
        <taxon>Clostridia</taxon>
        <taxon>Lachnospirales</taxon>
        <taxon>Lachnospiraceae</taxon>
        <taxon>Parablautia</taxon>
    </lineage>
</organism>
<proteinExistence type="predicted"/>
<evidence type="ECO:0000313" key="5">
    <source>
        <dbReference type="Proteomes" id="UP000280696"/>
    </source>
</evidence>
<reference evidence="4 5" key="1">
    <citation type="submission" date="2018-09" db="EMBL/GenBank/DDBJ databases">
        <title>Murine metabolic-syndrome-specific gut microbial biobank.</title>
        <authorList>
            <person name="Liu C."/>
        </authorList>
    </citation>
    <scope>NUCLEOTIDE SEQUENCE [LARGE SCALE GENOMIC DNA]</scope>
    <source>
        <strain evidence="4 5">0.1xD8-82</strain>
    </source>
</reference>
<dbReference type="InterPro" id="IPR002123">
    <property type="entry name" value="Plipid/glycerol_acylTrfase"/>
</dbReference>
<keyword evidence="2 4" id="KW-0012">Acyltransferase</keyword>
<sequence>MLRFYFVIILSLPFIIFYLCKAGYIEKHTDAYTEKDRYKVAQSAISVLKRNGFIHTDVYGTENLPAEGGYVMYANHQGKYDALGIISGHPTPCTVMIDDKRSHPIVTTQFITLLKGIRLDKSDMREQFKTIMDVIAQVKSGRRVIIFPEGGYYRNRNMVHEFLPGAFKCSIKSKSPIVPVALIDSYKPFELNSLRRVKTQVHFLTPIFYEDYKEMTTKEIADLTRNRIVDAINKVVLP</sequence>
<feature type="domain" description="Phospholipid/glycerol acyltransferase" evidence="3">
    <location>
        <begin position="70"/>
        <end position="185"/>
    </location>
</feature>
<dbReference type="EMBL" id="RAYQ01000003">
    <property type="protein sequence ID" value="RKI93349.1"/>
    <property type="molecule type" value="Genomic_DNA"/>
</dbReference>
<dbReference type="CDD" id="cd07989">
    <property type="entry name" value="LPLAT_AGPAT-like"/>
    <property type="match status" value="1"/>
</dbReference>
<evidence type="ECO:0000313" key="4">
    <source>
        <dbReference type="EMBL" id="RKI93349.1"/>
    </source>
</evidence>
<evidence type="ECO:0000259" key="3">
    <source>
        <dbReference type="SMART" id="SM00563"/>
    </source>
</evidence>
<dbReference type="Proteomes" id="UP000280696">
    <property type="component" value="Unassembled WGS sequence"/>
</dbReference>
<evidence type="ECO:0000256" key="1">
    <source>
        <dbReference type="ARBA" id="ARBA00022679"/>
    </source>
</evidence>